<gene>
    <name evidence="1" type="ORF">Lupro_10045</name>
</gene>
<accession>A0A0X8G7Q9</accession>
<dbReference type="KEGG" id="lut:Lupro_10045"/>
<dbReference type="AlphaFoldDB" id="A0A0X8G7Q9"/>
<evidence type="ECO:0000313" key="1">
    <source>
        <dbReference type="EMBL" id="AMC11585.1"/>
    </source>
</evidence>
<reference evidence="2" key="1">
    <citation type="submission" date="2015-12" db="EMBL/GenBank/DDBJ databases">
        <title>Complete genome sequence of Lutibacter profundus strain LP1.</title>
        <authorList>
            <person name="Wissuwa J."/>
            <person name="Le Moine Bauer S."/>
            <person name="Stokke R."/>
            <person name="Dahle H."/>
            <person name="Steen I.H."/>
        </authorList>
    </citation>
    <scope>NUCLEOTIDE SEQUENCE [LARGE SCALE GENOMIC DNA]</scope>
    <source>
        <strain evidence="2">LP1</strain>
    </source>
</reference>
<sequence>MIIDFKKIPKQGKVWVFPSSRKFYSQEIAVLKERIEDFLTDWDDQENSINSSYLLKYDRFIIIAVDDITHSLSLQAHDLLIAFIQELEKIFEIVLMDKINVCYKQGEFVQYKDIKDFKKMIKTKGVSQKTIVFNNIISTKSELNQNWEINIMDSWLGHFLK</sequence>
<name>A0A0X8G7Q9_9FLAO</name>
<organism evidence="1 2">
    <name type="scientific">Lutibacter profundi</name>
    <dbReference type="NCBI Taxonomy" id="1622118"/>
    <lineage>
        <taxon>Bacteria</taxon>
        <taxon>Pseudomonadati</taxon>
        <taxon>Bacteroidota</taxon>
        <taxon>Flavobacteriia</taxon>
        <taxon>Flavobacteriales</taxon>
        <taxon>Flavobacteriaceae</taxon>
        <taxon>Lutibacter</taxon>
    </lineage>
</organism>
<dbReference type="PATRIC" id="fig|1622118.3.peg.2071"/>
<dbReference type="RefSeq" id="WP_068209614.1">
    <property type="nucleotide sequence ID" value="NZ_CP013355.1"/>
</dbReference>
<keyword evidence="2" id="KW-1185">Reference proteome</keyword>
<evidence type="ECO:0000313" key="2">
    <source>
        <dbReference type="Proteomes" id="UP000059672"/>
    </source>
</evidence>
<protein>
    <submittedName>
        <fullName evidence="1">ABC transporter ATPase</fullName>
    </submittedName>
</protein>
<proteinExistence type="predicted"/>
<dbReference type="STRING" id="1622118.Lupro_10045"/>
<dbReference type="OrthoDB" id="978691at2"/>
<dbReference type="Proteomes" id="UP000059672">
    <property type="component" value="Chromosome"/>
</dbReference>
<reference evidence="1 2" key="2">
    <citation type="journal article" date="2016" name="Int. J. Syst. Evol. Microbiol.">
        <title>Lutibacter profundi sp. nov., isolated from a deep-sea hydrothermal system on the Arctic Mid-Ocean Ridge and emended description of the genus Lutibacter.</title>
        <authorList>
            <person name="Le Moine Bauer S."/>
            <person name="Roalkvam I."/>
            <person name="Steen I.H."/>
            <person name="Dahle H."/>
        </authorList>
    </citation>
    <scope>NUCLEOTIDE SEQUENCE [LARGE SCALE GENOMIC DNA]</scope>
    <source>
        <strain evidence="1 2">LP1</strain>
    </source>
</reference>
<dbReference type="EMBL" id="CP013355">
    <property type="protein sequence ID" value="AMC11585.1"/>
    <property type="molecule type" value="Genomic_DNA"/>
</dbReference>